<dbReference type="GO" id="GO:0004984">
    <property type="term" value="F:olfactory receptor activity"/>
    <property type="evidence" value="ECO:0007669"/>
    <property type="project" value="InterPro"/>
</dbReference>
<dbReference type="GO" id="GO:0016020">
    <property type="term" value="C:membrane"/>
    <property type="evidence" value="ECO:0007669"/>
    <property type="project" value="UniProtKB-SubCell"/>
</dbReference>
<evidence type="ECO:0000256" key="3">
    <source>
        <dbReference type="ARBA" id="ARBA00022692"/>
    </source>
</evidence>
<protein>
    <submittedName>
        <fullName evidence="11">Uncharacterized protein LOC106749054</fullName>
    </submittedName>
</protein>
<feature type="non-terminal residue" evidence="11">
    <location>
        <position position="1"/>
    </location>
</feature>
<dbReference type="OrthoDB" id="7549204at2759"/>
<name>A0A6P3XYF8_DINQU</name>
<evidence type="ECO:0000256" key="1">
    <source>
        <dbReference type="ARBA" id="ARBA00004141"/>
    </source>
</evidence>
<organism evidence="10 11">
    <name type="scientific">Dinoponera quadriceps</name>
    <name type="common">South American ant</name>
    <dbReference type="NCBI Taxonomy" id="609295"/>
    <lineage>
        <taxon>Eukaryota</taxon>
        <taxon>Metazoa</taxon>
        <taxon>Ecdysozoa</taxon>
        <taxon>Arthropoda</taxon>
        <taxon>Hexapoda</taxon>
        <taxon>Insecta</taxon>
        <taxon>Pterygota</taxon>
        <taxon>Neoptera</taxon>
        <taxon>Endopterygota</taxon>
        <taxon>Hymenoptera</taxon>
        <taxon>Apocrita</taxon>
        <taxon>Aculeata</taxon>
        <taxon>Formicoidea</taxon>
        <taxon>Formicidae</taxon>
        <taxon>Ponerinae</taxon>
        <taxon>Ponerini</taxon>
        <taxon>Dinoponera</taxon>
    </lineage>
</organism>
<evidence type="ECO:0000256" key="2">
    <source>
        <dbReference type="ARBA" id="ARBA00022606"/>
    </source>
</evidence>
<dbReference type="GO" id="GO:0007165">
    <property type="term" value="P:signal transduction"/>
    <property type="evidence" value="ECO:0007669"/>
    <property type="project" value="UniProtKB-KW"/>
</dbReference>
<proteinExistence type="predicted"/>
<keyword evidence="6 9" id="KW-0472">Membrane</keyword>
<evidence type="ECO:0000256" key="4">
    <source>
        <dbReference type="ARBA" id="ARBA00022725"/>
    </source>
</evidence>
<keyword evidence="7" id="KW-0675">Receptor</keyword>
<dbReference type="RefSeq" id="XP_014483590.1">
    <property type="nucleotide sequence ID" value="XM_014628104.1"/>
</dbReference>
<evidence type="ECO:0000256" key="6">
    <source>
        <dbReference type="ARBA" id="ARBA00023136"/>
    </source>
</evidence>
<dbReference type="AlphaFoldDB" id="A0A6P3XYF8"/>
<keyword evidence="8" id="KW-0807">Transducer</keyword>
<evidence type="ECO:0000313" key="11">
    <source>
        <dbReference type="RefSeq" id="XP_014483590.1"/>
    </source>
</evidence>
<reference evidence="11" key="1">
    <citation type="submission" date="2025-08" db="UniProtKB">
        <authorList>
            <consortium name="RefSeq"/>
        </authorList>
    </citation>
    <scope>IDENTIFICATION</scope>
</reference>
<dbReference type="InterPro" id="IPR004117">
    <property type="entry name" value="7tm6_olfct_rcpt"/>
</dbReference>
<dbReference type="Proteomes" id="UP000515204">
    <property type="component" value="Unplaced"/>
</dbReference>
<evidence type="ECO:0000313" key="10">
    <source>
        <dbReference type="Proteomes" id="UP000515204"/>
    </source>
</evidence>
<evidence type="ECO:0000256" key="9">
    <source>
        <dbReference type="SAM" id="Phobius"/>
    </source>
</evidence>
<evidence type="ECO:0000256" key="7">
    <source>
        <dbReference type="ARBA" id="ARBA00023170"/>
    </source>
</evidence>
<keyword evidence="5 9" id="KW-1133">Transmembrane helix</keyword>
<keyword evidence="2" id="KW-0716">Sensory transduction</keyword>
<gene>
    <name evidence="11" type="primary">LOC106749054</name>
</gene>
<dbReference type="GO" id="GO:0005549">
    <property type="term" value="F:odorant binding"/>
    <property type="evidence" value="ECO:0007669"/>
    <property type="project" value="InterPro"/>
</dbReference>
<sequence length="128" mass="14354">TTSQVLPATLLEGFLVSMYSFGAVMEFYMLCFCVQQLEDAVPKANLVEGFSMIMFTLGGVLQFYILCSSVQQLLDASTGMTDVAFHENWYQFGSPIKRTFILMILSNNLKCKLTTCEKLNLSLPSFMT</sequence>
<evidence type="ECO:0000256" key="8">
    <source>
        <dbReference type="ARBA" id="ARBA00023224"/>
    </source>
</evidence>
<feature type="transmembrane region" description="Helical" evidence="9">
    <location>
        <begin position="14"/>
        <end position="34"/>
    </location>
</feature>
<comment type="subcellular location">
    <subcellularLocation>
        <location evidence="1">Membrane</location>
        <topology evidence="1">Multi-pass membrane protein</topology>
    </subcellularLocation>
</comment>
<evidence type="ECO:0000256" key="5">
    <source>
        <dbReference type="ARBA" id="ARBA00022989"/>
    </source>
</evidence>
<feature type="transmembrane region" description="Helical" evidence="9">
    <location>
        <begin position="46"/>
        <end position="66"/>
    </location>
</feature>
<keyword evidence="3 9" id="KW-0812">Transmembrane</keyword>
<keyword evidence="10" id="KW-1185">Reference proteome</keyword>
<feature type="non-terminal residue" evidence="11">
    <location>
        <position position="128"/>
    </location>
</feature>
<keyword evidence="4" id="KW-0552">Olfaction</keyword>
<accession>A0A6P3XYF8</accession>
<dbReference type="GeneID" id="106749054"/>
<dbReference type="KEGG" id="dqu:106749054"/>
<dbReference type="Pfam" id="PF02949">
    <property type="entry name" value="7tm_6"/>
    <property type="match status" value="1"/>
</dbReference>